<evidence type="ECO:0000256" key="4">
    <source>
        <dbReference type="SAM" id="Phobius"/>
    </source>
</evidence>
<evidence type="ECO:0000313" key="6">
    <source>
        <dbReference type="Proteomes" id="UP000217895"/>
    </source>
</evidence>
<feature type="coiled-coil region" evidence="3">
    <location>
        <begin position="112"/>
        <end position="172"/>
    </location>
</feature>
<accession>A0A1Z4JLQ7</accession>
<dbReference type="PRINTS" id="PR01490">
    <property type="entry name" value="RTXTOXIND"/>
</dbReference>
<keyword evidence="4" id="KW-1133">Transmembrane helix</keyword>
<organism evidence="5 6">
    <name type="scientific">Leptolyngbya boryana NIES-2135</name>
    <dbReference type="NCBI Taxonomy" id="1973484"/>
    <lineage>
        <taxon>Bacteria</taxon>
        <taxon>Bacillati</taxon>
        <taxon>Cyanobacteriota</taxon>
        <taxon>Cyanophyceae</taxon>
        <taxon>Leptolyngbyales</taxon>
        <taxon>Leptolyngbyaceae</taxon>
        <taxon>Leptolyngbya group</taxon>
        <taxon>Leptolyngbya</taxon>
    </lineage>
</organism>
<reference evidence="5 6" key="1">
    <citation type="submission" date="2017-06" db="EMBL/GenBank/DDBJ databases">
        <title>Genome sequencing of cyanobaciteial culture collection at National Institute for Environmental Studies (NIES).</title>
        <authorList>
            <person name="Hirose Y."/>
            <person name="Shimura Y."/>
            <person name="Fujisawa T."/>
            <person name="Nakamura Y."/>
            <person name="Kawachi M."/>
        </authorList>
    </citation>
    <scope>NUCLEOTIDE SEQUENCE [LARGE SCALE GENOMIC DNA]</scope>
    <source>
        <strain evidence="5 6">NIES-2135</strain>
    </source>
</reference>
<dbReference type="EMBL" id="AP018203">
    <property type="protein sequence ID" value="BAY57682.1"/>
    <property type="molecule type" value="Genomic_DNA"/>
</dbReference>
<dbReference type="Gene3D" id="2.40.30.170">
    <property type="match status" value="1"/>
</dbReference>
<dbReference type="InterPro" id="IPR050465">
    <property type="entry name" value="UPF0194_transport"/>
</dbReference>
<dbReference type="GO" id="GO:0030313">
    <property type="term" value="C:cell envelope"/>
    <property type="evidence" value="ECO:0007669"/>
    <property type="project" value="UniProtKB-SubCell"/>
</dbReference>
<keyword evidence="6" id="KW-1185">Reference proteome</keyword>
<dbReference type="PANTHER" id="PTHR32347:SF27">
    <property type="entry name" value="RND EFFLUX PUMP MEMBRANE FUSION PROTEIN BARREL-SANDWICH DOMAIN-CONTAINING PROTEIN"/>
    <property type="match status" value="1"/>
</dbReference>
<proteinExistence type="predicted"/>
<evidence type="ECO:0000256" key="2">
    <source>
        <dbReference type="ARBA" id="ARBA00023054"/>
    </source>
</evidence>
<evidence type="ECO:0000256" key="1">
    <source>
        <dbReference type="ARBA" id="ARBA00004196"/>
    </source>
</evidence>
<protein>
    <submittedName>
        <fullName evidence="5">Secretion protein HlyD</fullName>
    </submittedName>
</protein>
<keyword evidence="4" id="KW-0472">Membrane</keyword>
<dbReference type="NCBIfam" id="TIGR02971">
    <property type="entry name" value="heterocyst_DevB"/>
    <property type="match status" value="1"/>
</dbReference>
<evidence type="ECO:0000313" key="5">
    <source>
        <dbReference type="EMBL" id="BAY57682.1"/>
    </source>
</evidence>
<dbReference type="AlphaFoldDB" id="A0A1Z4JLQ7"/>
<dbReference type="SUPFAM" id="SSF111369">
    <property type="entry name" value="HlyD-like secretion proteins"/>
    <property type="match status" value="1"/>
</dbReference>
<sequence length="389" mass="41660">MSLKPLMKPGGARVVLIGSAIALALTGFGIFSYSIFRPTSQSSASPSQQEPSSQPDAVSALGRLEPEGGVIKVSAPSASAAGGFGGSRIERVLVKEGANVKANQPLAVLDTYQSLLATAMQAEAQVKEAESRLAQVQAGAKRGDINAQRATVLRAQAELPKAEAEYARVDAEFQKAKWDYDRFSTLFKEGAVNESEVRNRKLALDTTEKQRQQASAAVAQAQLEFEGAKQTLESVAEVRPTDVQQAAAGVQVAMANFQRAKADLDKAIVRAPAEGQVLKIHSDPGEVVGNEGVMDLGRTNQMYVVAEIDENFIRRVKPGQRAKITGFAFPGELTGTVDRVGLQVRKNEVLNTDPVDKTDTRVVEVKIRLDNSEPVAGLTNLQVKVVIEP</sequence>
<dbReference type="Gene3D" id="1.10.287.470">
    <property type="entry name" value="Helix hairpin bin"/>
    <property type="match status" value="1"/>
</dbReference>
<feature type="transmembrane region" description="Helical" evidence="4">
    <location>
        <begin position="12"/>
        <end position="36"/>
    </location>
</feature>
<gene>
    <name evidence="5" type="ORF">NIES2135_45530</name>
</gene>
<feature type="coiled-coil region" evidence="3">
    <location>
        <begin position="204"/>
        <end position="231"/>
    </location>
</feature>
<evidence type="ECO:0000256" key="3">
    <source>
        <dbReference type="SAM" id="Coils"/>
    </source>
</evidence>
<comment type="subcellular location">
    <subcellularLocation>
        <location evidence="1">Cell envelope</location>
    </subcellularLocation>
</comment>
<dbReference type="PANTHER" id="PTHR32347">
    <property type="entry name" value="EFFLUX SYSTEM COMPONENT YKNX-RELATED"/>
    <property type="match status" value="1"/>
</dbReference>
<dbReference type="InterPro" id="IPR014315">
    <property type="entry name" value="ABC_heterocyst_DevB"/>
</dbReference>
<dbReference type="Gene3D" id="2.40.50.100">
    <property type="match status" value="1"/>
</dbReference>
<name>A0A1Z4JLQ7_LEPBY</name>
<keyword evidence="2 3" id="KW-0175">Coiled coil</keyword>
<dbReference type="Proteomes" id="UP000217895">
    <property type="component" value="Chromosome"/>
</dbReference>
<keyword evidence="4" id="KW-0812">Transmembrane</keyword>